<dbReference type="EMBL" id="CP117257">
    <property type="protein sequence ID" value="WFR98202.1"/>
    <property type="molecule type" value="Genomic_DNA"/>
</dbReference>
<geneLocation type="plasmid" evidence="2 3">
    <name>pTi1078</name>
</geneLocation>
<reference evidence="2 3" key="1">
    <citation type="journal article" date="2018" name="Sci. Rep.">
        <title>Rhizobium tumorigenes sp. nov., a novel plant tumorigenic bacterium isolated from cane gall tumors on thornless blackberry.</title>
        <authorList>
            <person name="Kuzmanovi N."/>
            <person name="Smalla K."/>
            <person name="Gronow S."/>
            <person name="PuBawska J."/>
        </authorList>
    </citation>
    <scope>NUCLEOTIDE SEQUENCE [LARGE SCALE GENOMIC DNA]</scope>
    <source>
        <strain evidence="2 3">1078</strain>
    </source>
</reference>
<dbReference type="PROSITE" id="PS51977">
    <property type="entry name" value="WGR"/>
    <property type="match status" value="1"/>
</dbReference>
<dbReference type="SUPFAM" id="SSF142921">
    <property type="entry name" value="WGR domain-like"/>
    <property type="match status" value="1"/>
</dbReference>
<feature type="domain" description="WGR" evidence="1">
    <location>
        <begin position="1"/>
        <end position="88"/>
    </location>
</feature>
<dbReference type="KEGG" id="rtu:PR017_22835"/>
<protein>
    <submittedName>
        <fullName evidence="2">WGR domain-containing protein</fullName>
    </submittedName>
</protein>
<name>A0AAF1KSM5_9HYPH</name>
<dbReference type="AlphaFoldDB" id="A0AAF1KSM5"/>
<evidence type="ECO:0000313" key="3">
    <source>
        <dbReference type="Proteomes" id="UP000249499"/>
    </source>
</evidence>
<evidence type="ECO:0000259" key="1">
    <source>
        <dbReference type="PROSITE" id="PS51977"/>
    </source>
</evidence>
<dbReference type="Pfam" id="PF05406">
    <property type="entry name" value="WGR"/>
    <property type="match status" value="1"/>
</dbReference>
<dbReference type="SMART" id="SM00773">
    <property type="entry name" value="WGR"/>
    <property type="match status" value="1"/>
</dbReference>
<dbReference type="Proteomes" id="UP000249499">
    <property type="component" value="Plasmid pTi1078"/>
</dbReference>
<dbReference type="InterPro" id="IPR036930">
    <property type="entry name" value="WGR_dom_sf"/>
</dbReference>
<keyword evidence="3" id="KW-1185">Reference proteome</keyword>
<gene>
    <name evidence="2" type="ORF">PR017_22835</name>
</gene>
<sequence>MMITQPYSVYIERTEKAENKARFYAMSIEPTLFGDASLLRRWGRIGSTGRQKIHCFENESQAVELFLAIVRQKRARGYKTRLAARIKL</sequence>
<dbReference type="InterPro" id="IPR049809">
    <property type="entry name" value="YehF/YfeS-like_WGR"/>
</dbReference>
<keyword evidence="2" id="KW-0614">Plasmid</keyword>
<evidence type="ECO:0000313" key="2">
    <source>
        <dbReference type="EMBL" id="WFR98202.1"/>
    </source>
</evidence>
<proteinExistence type="predicted"/>
<organism evidence="2 3">
    <name type="scientific">Rhizobium tumorigenes</name>
    <dbReference type="NCBI Taxonomy" id="2041385"/>
    <lineage>
        <taxon>Bacteria</taxon>
        <taxon>Pseudomonadati</taxon>
        <taxon>Pseudomonadota</taxon>
        <taxon>Alphaproteobacteria</taxon>
        <taxon>Hyphomicrobiales</taxon>
        <taxon>Rhizobiaceae</taxon>
        <taxon>Rhizobium/Agrobacterium group</taxon>
        <taxon>Rhizobium</taxon>
    </lineage>
</organism>
<dbReference type="InterPro" id="IPR008893">
    <property type="entry name" value="WGR_domain"/>
</dbReference>
<dbReference type="Gene3D" id="2.20.140.10">
    <property type="entry name" value="WGR domain"/>
    <property type="match status" value="1"/>
</dbReference>
<accession>A0AAF1KSM5</accession>
<reference evidence="3" key="2">
    <citation type="journal article" date="2023" name="MicrobiologyOpen">
        <title>Genomics of the tumorigenes clade of the family Rhizobiaceae and description of Rhizobium rhododendri sp. nov.</title>
        <authorList>
            <person name="Kuzmanovic N."/>
            <person name="diCenzo G.C."/>
            <person name="Bunk B."/>
            <person name="Sproeer C."/>
            <person name="Fruehling A."/>
            <person name="Neumann-Schaal M."/>
            <person name="Overmann J."/>
            <person name="Smalla K."/>
        </authorList>
    </citation>
    <scope>NUCLEOTIDE SEQUENCE [LARGE SCALE GENOMIC DNA]</scope>
    <source>
        <strain evidence="3">1078</strain>
        <plasmid evidence="3">pTi1078</plasmid>
    </source>
</reference>
<dbReference type="CDD" id="cd07996">
    <property type="entry name" value="WGR_MMR_like"/>
    <property type="match status" value="1"/>
</dbReference>
<dbReference type="RefSeq" id="WP_240539181.1">
    <property type="nucleotide sequence ID" value="NZ_CP117257.1"/>
</dbReference>